<dbReference type="GeneID" id="75832222"/>
<dbReference type="Proteomes" id="UP001055219">
    <property type="component" value="Unassembled WGS sequence"/>
</dbReference>
<dbReference type="Pfam" id="PF08243">
    <property type="entry name" value="SPT2"/>
    <property type="match status" value="1"/>
</dbReference>
<feature type="region of interest" description="Disordered" evidence="3">
    <location>
        <begin position="1"/>
        <end position="128"/>
    </location>
</feature>
<feature type="compositionally biased region" description="Acidic residues" evidence="3">
    <location>
        <begin position="280"/>
        <end position="300"/>
    </location>
</feature>
<comment type="similarity">
    <text evidence="1">Belongs to the SPT2 family.</text>
</comment>
<dbReference type="AlphaFoldDB" id="A0A9P9XXK7"/>
<dbReference type="SMART" id="SM00784">
    <property type="entry name" value="SPT2"/>
    <property type="match status" value="1"/>
</dbReference>
<dbReference type="RefSeq" id="XP_051360565.1">
    <property type="nucleotide sequence ID" value="XM_051508273.1"/>
</dbReference>
<dbReference type="EMBL" id="JAGIXG020000042">
    <property type="protein sequence ID" value="KAI6779709.1"/>
    <property type="molecule type" value="Genomic_DNA"/>
</dbReference>
<evidence type="ECO:0000313" key="4">
    <source>
        <dbReference type="EMBL" id="KAI6779709.1"/>
    </source>
</evidence>
<feature type="compositionally biased region" description="Basic and acidic residues" evidence="3">
    <location>
        <begin position="325"/>
        <end position="341"/>
    </location>
</feature>
<dbReference type="InterPro" id="IPR013256">
    <property type="entry name" value="Chromatin_SPT2"/>
</dbReference>
<evidence type="ECO:0000256" key="2">
    <source>
        <dbReference type="ARBA" id="ARBA00023054"/>
    </source>
</evidence>
<reference evidence="4" key="2">
    <citation type="submission" date="2022-07" db="EMBL/GenBank/DDBJ databases">
        <authorList>
            <person name="Goncalves M.F.M."/>
            <person name="Hilario S."/>
            <person name="Van De Peer Y."/>
            <person name="Esteves A.C."/>
            <person name="Alves A."/>
        </authorList>
    </citation>
    <scope>NUCLEOTIDE SEQUENCE</scope>
    <source>
        <strain evidence="4">MUM 19.33</strain>
    </source>
</reference>
<accession>A0A9P9XXK7</accession>
<keyword evidence="5" id="KW-1185">Reference proteome</keyword>
<protein>
    <recommendedName>
        <fullName evidence="6">SPT2 chromatin protein</fullName>
    </recommendedName>
</protein>
<evidence type="ECO:0000256" key="3">
    <source>
        <dbReference type="SAM" id="MobiDB-lite"/>
    </source>
</evidence>
<organism evidence="4 5">
    <name type="scientific">Emericellopsis cladophorae</name>
    <dbReference type="NCBI Taxonomy" id="2686198"/>
    <lineage>
        <taxon>Eukaryota</taxon>
        <taxon>Fungi</taxon>
        <taxon>Dikarya</taxon>
        <taxon>Ascomycota</taxon>
        <taxon>Pezizomycotina</taxon>
        <taxon>Sordariomycetes</taxon>
        <taxon>Hypocreomycetidae</taxon>
        <taxon>Hypocreales</taxon>
        <taxon>Bionectriaceae</taxon>
        <taxon>Emericellopsis</taxon>
    </lineage>
</organism>
<evidence type="ECO:0000256" key="1">
    <source>
        <dbReference type="ARBA" id="ARBA00006461"/>
    </source>
</evidence>
<reference evidence="4" key="1">
    <citation type="journal article" date="2021" name="J Fungi (Basel)">
        <title>Genomic and Metabolomic Analyses of the Marine Fungus Emericellopsis cladophorae: Insights into Saltwater Adaptability Mechanisms and Its Biosynthetic Potential.</title>
        <authorList>
            <person name="Goncalves M.F.M."/>
            <person name="Hilario S."/>
            <person name="Van de Peer Y."/>
            <person name="Esteves A.C."/>
            <person name="Alves A."/>
        </authorList>
    </citation>
    <scope>NUCLEOTIDE SEQUENCE</scope>
    <source>
        <strain evidence="4">MUM 19.33</strain>
    </source>
</reference>
<feature type="compositionally biased region" description="Acidic residues" evidence="3">
    <location>
        <begin position="311"/>
        <end position="324"/>
    </location>
</feature>
<evidence type="ECO:0008006" key="6">
    <source>
        <dbReference type="Google" id="ProtNLM"/>
    </source>
</evidence>
<evidence type="ECO:0000313" key="5">
    <source>
        <dbReference type="Proteomes" id="UP001055219"/>
    </source>
</evidence>
<dbReference type="OrthoDB" id="5430658at2759"/>
<comment type="caution">
    <text evidence="4">The sequence shown here is derived from an EMBL/GenBank/DDBJ whole genome shotgun (WGS) entry which is preliminary data.</text>
</comment>
<feature type="compositionally biased region" description="Low complexity" evidence="3">
    <location>
        <begin position="227"/>
        <end position="238"/>
    </location>
</feature>
<feature type="compositionally biased region" description="Low complexity" evidence="3">
    <location>
        <begin position="57"/>
        <end position="89"/>
    </location>
</feature>
<sequence length="362" mass="38529">MPITDLLASISGDRPVINTGTASSIKRKADDLQTPAPKIARKIPSNSQPSRPLDRPNGNAAAARQNGNASGASRPLNGTSNGNGNSNVNKPAVLKPVQGAHKVTKPAAPPRPTAASSQAAKAPKKGSYAEIMARAQMAQSSMGKVGLIQHKKAEKKPNTAAKSAEPEARSVGKKPVMGARPSGYQGTSKPGQRPPVSRGLQARGKPVVGKSGPGQRNEEPEKKVKKAAQATTGYTGTARPKTAATPSGSGKKAKPVPRGGALLNRPPSRPGGYKTSRFEEDYDEDLDDFIDYDDEEEEEVGGPRYHYDSDGSSDMEAGLDELDSEERRAERMAREDDAREQALLEKLAREKEERKKMLGGRR</sequence>
<name>A0A9P9XXK7_9HYPO</name>
<keyword evidence="2" id="KW-0175">Coiled coil</keyword>
<proteinExistence type="inferred from homology"/>
<feature type="region of interest" description="Disordered" evidence="3">
    <location>
        <begin position="150"/>
        <end position="341"/>
    </location>
</feature>
<gene>
    <name evidence="4" type="ORF">J7T54_005739</name>
</gene>